<dbReference type="RefSeq" id="WP_013063448.1">
    <property type="nucleotide sequence ID" value="NC_014033.1"/>
</dbReference>
<dbReference type="EMBL" id="CP002006">
    <property type="protein sequence ID" value="ADE81461.1"/>
    <property type="molecule type" value="Genomic_DNA"/>
</dbReference>
<dbReference type="GeneID" id="31499899"/>
<accession>D5EWW4</accession>
<dbReference type="Proteomes" id="UP000000927">
    <property type="component" value="Chromosome"/>
</dbReference>
<evidence type="ECO:0000313" key="1">
    <source>
        <dbReference type="EMBL" id="ADE81461.1"/>
    </source>
</evidence>
<name>D5EWW4_XYLR2</name>
<evidence type="ECO:0000313" key="2">
    <source>
        <dbReference type="Proteomes" id="UP000000927"/>
    </source>
</evidence>
<reference evidence="1 2" key="1">
    <citation type="journal article" date="2010" name="Microb. Ecol.">
        <title>Comparative genome analysis of Prevotella ruminicola and Prevotella bryantii: insights into their environmental niche.</title>
        <authorList>
            <consortium name="North American Consortium for Rumen Bacteria"/>
            <person name="Purushe J."/>
            <person name="Fouts D.E."/>
            <person name="Morrison M."/>
            <person name="White B.A."/>
            <person name="Mackie R.I."/>
            <person name="Coutinho P.M."/>
            <person name="Henrissat B."/>
            <person name="Nelson K.E."/>
        </authorList>
    </citation>
    <scope>NUCLEOTIDE SEQUENCE [LARGE SCALE GENOMIC DNA]</scope>
    <source>
        <strain evidence="2">ATCC 19189 / JCM 8958 / 23</strain>
    </source>
</reference>
<dbReference type="KEGG" id="pru:PRU_0351"/>
<gene>
    <name evidence="1" type="ordered locus">PRU_0351</name>
</gene>
<organism evidence="1 2">
    <name type="scientific">Xylanibacter ruminicola (strain ATCC 19189 / DSM 19721 / CIP 105475 / JCM 8958 / 23)</name>
    <name type="common">Prevotella ruminicola</name>
    <dbReference type="NCBI Taxonomy" id="264731"/>
    <lineage>
        <taxon>Bacteria</taxon>
        <taxon>Pseudomonadati</taxon>
        <taxon>Bacteroidota</taxon>
        <taxon>Bacteroidia</taxon>
        <taxon>Bacteroidales</taxon>
        <taxon>Prevotellaceae</taxon>
        <taxon>Xylanibacter</taxon>
    </lineage>
</organism>
<dbReference type="HOGENOM" id="CLU_873937_0_0_10"/>
<sequence>MIVDTMTDLELLYEVRKDYEEFSAYWFTLCHNPVYKKRMKWGRPKDGKFVIRINEWKSARGNLYNFVITMSGWNDFKKGKFETSTTTFFKRNKALNAIRLMFYQNDVPGIEIFTSHFIDRYNLRFLHQPYLSRKAALQLYLDNNHKTVITSFRSPKYDCNVMAAATEGYSLGKFENDILLHKTFVSRDMLYGNQFADADLLDEVFADSHDGPKSNIFTLVDDFSALLNKEKTVPTIAEFDQFFELASKYKAKLEDLEYEGKEFDLESQELQNQFLLMCAGIDWSKGQAKDEDGNLINFPMMKQLSMILGANNNLWGNQ</sequence>
<dbReference type="AlphaFoldDB" id="D5EWW4"/>
<keyword evidence="2" id="KW-1185">Reference proteome</keyword>
<proteinExistence type="predicted"/>
<protein>
    <submittedName>
        <fullName evidence="1">Conserved domain protein</fullName>
    </submittedName>
</protein>